<feature type="domain" description="PEP-utilising enzyme mobile" evidence="2">
    <location>
        <begin position="341"/>
        <end position="411"/>
    </location>
</feature>
<evidence type="ECO:0000256" key="1">
    <source>
        <dbReference type="SAM" id="MobiDB-lite"/>
    </source>
</evidence>
<dbReference type="InterPro" id="IPR036637">
    <property type="entry name" value="Phosphohistidine_dom_sf"/>
</dbReference>
<evidence type="ECO:0000313" key="4">
    <source>
        <dbReference type="EMBL" id="MDT0266770.1"/>
    </source>
</evidence>
<dbReference type="Pfam" id="PF00391">
    <property type="entry name" value="PEP-utilizers"/>
    <property type="match status" value="1"/>
</dbReference>
<dbReference type="Pfam" id="PF01326">
    <property type="entry name" value="PPDK_N"/>
    <property type="match status" value="1"/>
</dbReference>
<dbReference type="Gene3D" id="3.30.1490.20">
    <property type="entry name" value="ATP-grasp fold, A domain"/>
    <property type="match status" value="2"/>
</dbReference>
<proteinExistence type="predicted"/>
<dbReference type="InterPro" id="IPR002192">
    <property type="entry name" value="PPDK_AMP/ATP-bd"/>
</dbReference>
<dbReference type="SUPFAM" id="SSF52009">
    <property type="entry name" value="Phosphohistidine domain"/>
    <property type="match status" value="1"/>
</dbReference>
<evidence type="ECO:0000313" key="5">
    <source>
        <dbReference type="Proteomes" id="UP001183410"/>
    </source>
</evidence>
<dbReference type="EMBL" id="JAVREO010000005">
    <property type="protein sequence ID" value="MDT0266770.1"/>
    <property type="molecule type" value="Genomic_DNA"/>
</dbReference>
<feature type="compositionally biased region" description="Polar residues" evidence="1">
    <location>
        <begin position="314"/>
        <end position="323"/>
    </location>
</feature>
<dbReference type="Gene3D" id="3.50.30.10">
    <property type="entry name" value="Phosphohistidine domain"/>
    <property type="match status" value="1"/>
</dbReference>
<gene>
    <name evidence="4" type="ORF">RM844_10740</name>
</gene>
<keyword evidence="5" id="KW-1185">Reference proteome</keyword>
<comment type="caution">
    <text evidence="4">The sequence shown here is derived from an EMBL/GenBank/DDBJ whole genome shotgun (WGS) entry which is preliminary data.</text>
</comment>
<sequence>MQNQQKIVNILLMKGVAVPNGEGRPALVPLRAAEAETCGGKAGALGGLLRAGLPVPDGFVLPFDAYRAAVRGAAERPPATPPFPAWLRAPLGRALAGLGERPLAVRSSAAHEDGAGASAAGQHESVLAVRGAADVIDAIRVCWTSLHTPRALAYRGRRVAEPLMAVLVHRLVDAEVSGVLFTGAGPRDEVRIEAARGLGTGVVGGTVTPDAYRVGADGSVSRVPGVQPTRLDRDGDRLVSRPVPAADLGRPVLDDAIAGRLARLGRAVTERLGGARDIEWAVADGRPWVLQARPVTVRPPAPPPARGHPAPGTLTGTPGSRGTATGVARVLRTPTDLGRVRPGCILVCPHTDPSWTVLLRAVAGVVTEVGGVLSHAAIVAREQGVPAVLGVPDATSLIRDGSRISIDGTTGAITTVSP</sequence>
<dbReference type="Proteomes" id="UP001183410">
    <property type="component" value="Unassembled WGS sequence"/>
</dbReference>
<organism evidence="4 5">
    <name type="scientific">Streptomyces chisholmiae</name>
    <dbReference type="NCBI Taxonomy" id="3075540"/>
    <lineage>
        <taxon>Bacteria</taxon>
        <taxon>Bacillati</taxon>
        <taxon>Actinomycetota</taxon>
        <taxon>Actinomycetes</taxon>
        <taxon>Kitasatosporales</taxon>
        <taxon>Streptomycetaceae</taxon>
        <taxon>Streptomyces</taxon>
    </lineage>
</organism>
<feature type="region of interest" description="Disordered" evidence="1">
    <location>
        <begin position="298"/>
        <end position="324"/>
    </location>
</feature>
<dbReference type="InterPro" id="IPR013815">
    <property type="entry name" value="ATP_grasp_subdomain_1"/>
</dbReference>
<dbReference type="InterPro" id="IPR008279">
    <property type="entry name" value="PEP-util_enz_mobile_dom"/>
</dbReference>
<name>A0ABU2JP48_9ACTN</name>
<evidence type="ECO:0000259" key="3">
    <source>
        <dbReference type="Pfam" id="PF01326"/>
    </source>
</evidence>
<dbReference type="PANTHER" id="PTHR43615">
    <property type="entry name" value="PHOSPHOENOLPYRUVATE SYNTHASE-RELATED"/>
    <property type="match status" value="1"/>
</dbReference>
<feature type="domain" description="Pyruvate phosphate dikinase AMP/ATP-binding" evidence="3">
    <location>
        <begin position="82"/>
        <end position="299"/>
    </location>
</feature>
<reference evidence="5" key="1">
    <citation type="submission" date="2023-07" db="EMBL/GenBank/DDBJ databases">
        <title>30 novel species of actinomycetes from the DSMZ collection.</title>
        <authorList>
            <person name="Nouioui I."/>
        </authorList>
    </citation>
    <scope>NUCLEOTIDE SEQUENCE [LARGE SCALE GENOMIC DNA]</scope>
    <source>
        <strain evidence="5">DSM 44915</strain>
    </source>
</reference>
<protein>
    <submittedName>
        <fullName evidence="4">PEP/pyruvate-binding domain-containing protein</fullName>
    </submittedName>
</protein>
<dbReference type="InterPro" id="IPR051549">
    <property type="entry name" value="PEP_Utilizing_Enz"/>
</dbReference>
<dbReference type="Gene3D" id="3.30.470.20">
    <property type="entry name" value="ATP-grasp fold, B domain"/>
    <property type="match status" value="1"/>
</dbReference>
<dbReference type="RefSeq" id="WP_311666807.1">
    <property type="nucleotide sequence ID" value="NZ_JAVREO010000005.1"/>
</dbReference>
<dbReference type="PANTHER" id="PTHR43615:SF1">
    <property type="entry name" value="PPDK_N DOMAIN-CONTAINING PROTEIN"/>
    <property type="match status" value="1"/>
</dbReference>
<accession>A0ABU2JP48</accession>
<dbReference type="SUPFAM" id="SSF56059">
    <property type="entry name" value="Glutathione synthetase ATP-binding domain-like"/>
    <property type="match status" value="1"/>
</dbReference>
<evidence type="ECO:0000259" key="2">
    <source>
        <dbReference type="Pfam" id="PF00391"/>
    </source>
</evidence>